<dbReference type="GO" id="GO:0042720">
    <property type="term" value="C:mitochondrial inner membrane peptidase complex"/>
    <property type="evidence" value="ECO:0007669"/>
    <property type="project" value="InterPro"/>
</dbReference>
<organism evidence="10 11">
    <name type="scientific">Clohesyomyces aquaticus</name>
    <dbReference type="NCBI Taxonomy" id="1231657"/>
    <lineage>
        <taxon>Eukaryota</taxon>
        <taxon>Fungi</taxon>
        <taxon>Dikarya</taxon>
        <taxon>Ascomycota</taxon>
        <taxon>Pezizomycotina</taxon>
        <taxon>Dothideomycetes</taxon>
        <taxon>Pleosporomycetidae</taxon>
        <taxon>Pleosporales</taxon>
        <taxon>Lindgomycetaceae</taxon>
        <taxon>Clohesyomyces</taxon>
    </lineage>
</organism>
<evidence type="ECO:0000256" key="5">
    <source>
        <dbReference type="ARBA" id="ARBA00022989"/>
    </source>
</evidence>
<dbReference type="InterPro" id="IPR019756">
    <property type="entry name" value="Pept_S26A_signal_pept_1_Ser-AS"/>
</dbReference>
<comment type="caution">
    <text evidence="10">The sequence shown here is derived from an EMBL/GenBank/DDBJ whole genome shotgun (WGS) entry which is preliminary data.</text>
</comment>
<dbReference type="PANTHER" id="PTHR46041:SF2">
    <property type="entry name" value="MITOCHONDRIAL INNER MEMBRANE PROTEASE SUBUNIT 2"/>
    <property type="match status" value="1"/>
</dbReference>
<feature type="region of interest" description="Disordered" evidence="8">
    <location>
        <begin position="1"/>
        <end position="26"/>
    </location>
</feature>
<keyword evidence="5" id="KW-1133">Transmembrane helix</keyword>
<keyword evidence="6" id="KW-0472">Membrane</keyword>
<proteinExistence type="predicted"/>
<keyword evidence="2" id="KW-0645">Protease</keyword>
<dbReference type="InterPro" id="IPR037730">
    <property type="entry name" value="IMP2"/>
</dbReference>
<evidence type="ECO:0000256" key="6">
    <source>
        <dbReference type="ARBA" id="ARBA00023136"/>
    </source>
</evidence>
<dbReference type="SUPFAM" id="SSF51306">
    <property type="entry name" value="LexA/Signal peptidase"/>
    <property type="match status" value="1"/>
</dbReference>
<evidence type="ECO:0000313" key="11">
    <source>
        <dbReference type="Proteomes" id="UP000193144"/>
    </source>
</evidence>
<comment type="subcellular location">
    <subcellularLocation>
        <location evidence="1">Membrane</location>
        <topology evidence="1">Single-pass membrane protein</topology>
    </subcellularLocation>
</comment>
<accession>A0A1Y2A9I3</accession>
<dbReference type="STRING" id="1231657.A0A1Y2A9I3"/>
<dbReference type="GO" id="GO:0004252">
    <property type="term" value="F:serine-type endopeptidase activity"/>
    <property type="evidence" value="ECO:0007669"/>
    <property type="project" value="InterPro"/>
</dbReference>
<evidence type="ECO:0000313" key="10">
    <source>
        <dbReference type="EMBL" id="ORY18950.1"/>
    </source>
</evidence>
<dbReference type="PROSITE" id="PS00501">
    <property type="entry name" value="SPASE_I_1"/>
    <property type="match status" value="1"/>
</dbReference>
<reference evidence="10 11" key="1">
    <citation type="submission" date="2016-07" db="EMBL/GenBank/DDBJ databases">
        <title>Pervasive Adenine N6-methylation of Active Genes in Fungi.</title>
        <authorList>
            <consortium name="DOE Joint Genome Institute"/>
            <person name="Mondo S.J."/>
            <person name="Dannebaum R.O."/>
            <person name="Kuo R.C."/>
            <person name="Labutti K."/>
            <person name="Haridas S."/>
            <person name="Kuo A."/>
            <person name="Salamov A."/>
            <person name="Ahrendt S.R."/>
            <person name="Lipzen A."/>
            <person name="Sullivan W."/>
            <person name="Andreopoulos W.B."/>
            <person name="Clum A."/>
            <person name="Lindquist E."/>
            <person name="Daum C."/>
            <person name="Ramamoorthy G.K."/>
            <person name="Gryganskyi A."/>
            <person name="Culley D."/>
            <person name="Magnuson J.K."/>
            <person name="James T.Y."/>
            <person name="O'Malley M.A."/>
            <person name="Stajich J.E."/>
            <person name="Spatafora J.W."/>
            <person name="Visel A."/>
            <person name="Grigoriev I.V."/>
        </authorList>
    </citation>
    <scope>NUCLEOTIDE SEQUENCE [LARGE SCALE GENOMIC DNA]</scope>
    <source>
        <strain evidence="10 11">CBS 115471</strain>
    </source>
</reference>
<dbReference type="InterPro" id="IPR036286">
    <property type="entry name" value="LexA/Signal_pep-like_sf"/>
</dbReference>
<dbReference type="PANTHER" id="PTHR46041">
    <property type="entry name" value="MITOCHONDRIAL INNER MEMBRANE PROTEASE SUBUNIT 2"/>
    <property type="match status" value="1"/>
</dbReference>
<keyword evidence="4" id="KW-0378">Hydrolase</keyword>
<keyword evidence="11" id="KW-1185">Reference proteome</keyword>
<protein>
    <recommendedName>
        <fullName evidence="9">Peptidase S26 domain-containing protein</fullName>
    </recommendedName>
</protein>
<dbReference type="GO" id="GO:0006627">
    <property type="term" value="P:protein processing involved in protein targeting to mitochondrion"/>
    <property type="evidence" value="ECO:0007669"/>
    <property type="project" value="InterPro"/>
</dbReference>
<evidence type="ECO:0000256" key="4">
    <source>
        <dbReference type="ARBA" id="ARBA00022801"/>
    </source>
</evidence>
<dbReference type="AlphaFoldDB" id="A0A1Y2A9I3"/>
<name>A0A1Y2A9I3_9PLEO</name>
<feature type="domain" description="Peptidase S26" evidence="9">
    <location>
        <begin position="60"/>
        <end position="158"/>
    </location>
</feature>
<dbReference type="Proteomes" id="UP000193144">
    <property type="component" value="Unassembled WGS sequence"/>
</dbReference>
<dbReference type="CDD" id="cd06530">
    <property type="entry name" value="S26_SPase_I"/>
    <property type="match status" value="1"/>
</dbReference>
<dbReference type="InterPro" id="IPR019533">
    <property type="entry name" value="Peptidase_S26"/>
</dbReference>
<dbReference type="Gene3D" id="2.10.109.10">
    <property type="entry name" value="Umud Fragment, subunit A"/>
    <property type="match status" value="1"/>
</dbReference>
<dbReference type="EMBL" id="MCFA01000004">
    <property type="protein sequence ID" value="ORY18950.1"/>
    <property type="molecule type" value="Genomic_DNA"/>
</dbReference>
<evidence type="ECO:0000256" key="2">
    <source>
        <dbReference type="ARBA" id="ARBA00022670"/>
    </source>
</evidence>
<keyword evidence="3" id="KW-0812">Transmembrane</keyword>
<evidence type="ECO:0000256" key="3">
    <source>
        <dbReference type="ARBA" id="ARBA00022692"/>
    </source>
</evidence>
<evidence type="ECO:0000256" key="1">
    <source>
        <dbReference type="ARBA" id="ARBA00004167"/>
    </source>
</evidence>
<sequence>MPPKPPRIGIITLPQRPPVARPAKPALPRKVPLIRVPPPAPPPTADPRLSRPALKYIRYAWPVLLGAASLLFIRDHLISLDPVNGSSMAPTLSPDAHETGRRDRVLVKHWGLTREYKDRRGVVHEAIKRGDVITFWKPRNAEEMGIKRVVAVQGDRVWPRRRTWEGRQEGEGEGAYVMEKSIFHEDGSVTVPYGHFGVGGWEGGGGCEGVEGYGVGDEREVEGKGEEGVKRSRVLVGESQIPPVLVE</sequence>
<evidence type="ECO:0000256" key="8">
    <source>
        <dbReference type="SAM" id="MobiDB-lite"/>
    </source>
</evidence>
<evidence type="ECO:0000256" key="7">
    <source>
        <dbReference type="ARBA" id="ARBA00047037"/>
    </source>
</evidence>
<gene>
    <name evidence="10" type="ORF">BCR34DRAFT_648244</name>
</gene>
<dbReference type="Pfam" id="PF10502">
    <property type="entry name" value="Peptidase_S26"/>
    <property type="match status" value="1"/>
</dbReference>
<dbReference type="OrthoDB" id="9996127at2759"/>
<comment type="subunit">
    <text evidence="7">Component of the signal peptidase complex (SPC) composed of a catalytic subunit SEC11 and three accessory subunits SPC1, SPC2 and SPC3. The complex induces a local thinning of the ER membrane which is used to measure the length of the signal peptide (SP) h-region of protein substrates. This ensures the selectivity of the complex towards h-regions shorter than 18-20 amino acids. SPC associates with the translocon complex.</text>
</comment>
<dbReference type="GO" id="GO:0006465">
    <property type="term" value="P:signal peptide processing"/>
    <property type="evidence" value="ECO:0007669"/>
    <property type="project" value="InterPro"/>
</dbReference>
<evidence type="ECO:0000259" key="9">
    <source>
        <dbReference type="Pfam" id="PF10502"/>
    </source>
</evidence>